<dbReference type="STRING" id="97972.A0A2V1CZ30"/>
<dbReference type="AlphaFoldDB" id="A0A2V1CZ30"/>
<gene>
    <name evidence="2" type="ORF">DM02DRAFT_433118</name>
</gene>
<dbReference type="GO" id="GO:0070124">
    <property type="term" value="P:mitochondrial translational initiation"/>
    <property type="evidence" value="ECO:0007669"/>
    <property type="project" value="TreeGrafter"/>
</dbReference>
<dbReference type="PANTHER" id="PTHR28058">
    <property type="entry name" value="37S RIBOSOMAL PROTEIN MRP51, MITOCHONDRIAL"/>
    <property type="match status" value="1"/>
</dbReference>
<dbReference type="GO" id="GO:0003735">
    <property type="term" value="F:structural constituent of ribosome"/>
    <property type="evidence" value="ECO:0007669"/>
    <property type="project" value="TreeGrafter"/>
</dbReference>
<dbReference type="EMBL" id="KZ806227">
    <property type="protein sequence ID" value="PVH90559.1"/>
    <property type="molecule type" value="Genomic_DNA"/>
</dbReference>
<name>A0A2V1CZ30_9PLEO</name>
<dbReference type="Pfam" id="PF11709">
    <property type="entry name" value="Mit_ribos_Mrp51"/>
    <property type="match status" value="1"/>
</dbReference>
<feature type="compositionally biased region" description="Basic and acidic residues" evidence="1">
    <location>
        <begin position="523"/>
        <end position="535"/>
    </location>
</feature>
<feature type="compositionally biased region" description="Polar residues" evidence="1">
    <location>
        <begin position="511"/>
        <end position="521"/>
    </location>
</feature>
<reference evidence="2 3" key="1">
    <citation type="journal article" date="2018" name="Sci. Rep.">
        <title>Comparative genomics provides insights into the lifestyle and reveals functional heterogeneity of dark septate endophytic fungi.</title>
        <authorList>
            <person name="Knapp D.G."/>
            <person name="Nemeth J.B."/>
            <person name="Barry K."/>
            <person name="Hainaut M."/>
            <person name="Henrissat B."/>
            <person name="Johnson J."/>
            <person name="Kuo A."/>
            <person name="Lim J.H.P."/>
            <person name="Lipzen A."/>
            <person name="Nolan M."/>
            <person name="Ohm R.A."/>
            <person name="Tamas L."/>
            <person name="Grigoriev I.V."/>
            <person name="Spatafora J.W."/>
            <person name="Nagy L.G."/>
            <person name="Kovacs G.M."/>
        </authorList>
    </citation>
    <scope>NUCLEOTIDE SEQUENCE [LARGE SCALE GENOMIC DNA]</scope>
    <source>
        <strain evidence="2 3">DSE2036</strain>
    </source>
</reference>
<dbReference type="PANTHER" id="PTHR28058:SF1">
    <property type="entry name" value="SMALL RIBOSOMAL SUBUNIT PROTEIN BS1M"/>
    <property type="match status" value="1"/>
</dbReference>
<evidence type="ECO:0000256" key="1">
    <source>
        <dbReference type="SAM" id="MobiDB-lite"/>
    </source>
</evidence>
<evidence type="ECO:0000313" key="2">
    <source>
        <dbReference type="EMBL" id="PVH90559.1"/>
    </source>
</evidence>
<proteinExistence type="predicted"/>
<accession>A0A2V1CZ30</accession>
<keyword evidence="3" id="KW-1185">Reference proteome</keyword>
<dbReference type="OrthoDB" id="3913595at2759"/>
<dbReference type="InterPro" id="IPR016712">
    <property type="entry name" value="Rbsml_bS1m-like"/>
</dbReference>
<feature type="region of interest" description="Disordered" evidence="1">
    <location>
        <begin position="511"/>
        <end position="560"/>
    </location>
</feature>
<organism evidence="2 3">
    <name type="scientific">Periconia macrospinosa</name>
    <dbReference type="NCBI Taxonomy" id="97972"/>
    <lineage>
        <taxon>Eukaryota</taxon>
        <taxon>Fungi</taxon>
        <taxon>Dikarya</taxon>
        <taxon>Ascomycota</taxon>
        <taxon>Pezizomycotina</taxon>
        <taxon>Dothideomycetes</taxon>
        <taxon>Pleosporomycetidae</taxon>
        <taxon>Pleosporales</taxon>
        <taxon>Massarineae</taxon>
        <taxon>Periconiaceae</taxon>
        <taxon>Periconia</taxon>
    </lineage>
</organism>
<protein>
    <submittedName>
        <fullName evidence="2">Uncharacterized protein</fullName>
    </submittedName>
</protein>
<dbReference type="Proteomes" id="UP000244855">
    <property type="component" value="Unassembled WGS sequence"/>
</dbReference>
<evidence type="ECO:0000313" key="3">
    <source>
        <dbReference type="Proteomes" id="UP000244855"/>
    </source>
</evidence>
<dbReference type="GO" id="GO:0005763">
    <property type="term" value="C:mitochondrial small ribosomal subunit"/>
    <property type="evidence" value="ECO:0007669"/>
    <property type="project" value="TreeGrafter"/>
</dbReference>
<sequence length="560" mass="63488">MALRRQNLSPAANLLRNSRLFSLPNPLPRPNVANDLRGIPQKASDSATLPYPTHQAIATTKSSLARGDWGLKRPIPSRSRIVQTSNPVIRITQLDSIEHITDYDSAADHVRTREKFEELDIPMMKGMHGTRDKGVDQWKVTGAFEYRSDITSYENEDGLDDYGAHFEKIRAAMEYNVEAEKQTRLAKKKNHNAPEASFKPHPPLLQDTERRNLRRWKHEGPWLPGMSSEEFTHYITKQLDSRKEEFHQLLVQYVKTWIYTTRKMAWQKDNKLPLDKDEADQISPELHTEWSKISQEEIDAKIRVLRKEVAENPLHSKIFERLIAPFLRIPNLKAKDTTFSTENTKNSVKQSFDDSSVPLSTHPSAGLGYLRSTSYMMNHPLLGPQENTTPVTARVIQPRILPTHTEQSARLGVAGFVTNDVRMYVNVSKRIDSPAATDNLDFTTVGGAKLEVRPNYASVDTTARIHLSVSAASNASVLVKRGELRDVPPTAWAQQNSQDTSKLLDVLRSNTVTNQSGTTLGPDSKEAKSMERLMQDSEDPEPPRRKFVRSVWSTRKGEEQ</sequence>